<comment type="subcellular location">
    <subcellularLocation>
        <location evidence="1 9">Cell membrane</location>
        <topology evidence="1 9">Multi-pass membrane protein</topology>
    </subcellularLocation>
</comment>
<dbReference type="CDD" id="cd06261">
    <property type="entry name" value="TM_PBP2"/>
    <property type="match status" value="1"/>
</dbReference>
<keyword evidence="7 9" id="KW-1133">Transmembrane helix</keyword>
<evidence type="ECO:0000256" key="8">
    <source>
        <dbReference type="ARBA" id="ARBA00023136"/>
    </source>
</evidence>
<protein>
    <submittedName>
        <fullName evidence="11">Dipeptide ABC transporter permease DppC</fullName>
    </submittedName>
</protein>
<organism evidence="11 12">
    <name type="scientific">Maritalea porphyrae</name>
    <dbReference type="NCBI Taxonomy" id="880732"/>
    <lineage>
        <taxon>Bacteria</taxon>
        <taxon>Pseudomonadati</taxon>
        <taxon>Pseudomonadota</taxon>
        <taxon>Alphaproteobacteria</taxon>
        <taxon>Hyphomicrobiales</taxon>
        <taxon>Devosiaceae</taxon>
        <taxon>Maritalea</taxon>
    </lineage>
</organism>
<keyword evidence="4 9" id="KW-0812">Transmembrane</keyword>
<name>A0ABQ5UPX6_9HYPH</name>
<evidence type="ECO:0000313" key="12">
    <source>
        <dbReference type="Proteomes" id="UP001161405"/>
    </source>
</evidence>
<keyword evidence="6" id="KW-0653">Protein transport</keyword>
<evidence type="ECO:0000256" key="1">
    <source>
        <dbReference type="ARBA" id="ARBA00004651"/>
    </source>
</evidence>
<keyword evidence="2 9" id="KW-0813">Transport</keyword>
<dbReference type="InterPro" id="IPR025966">
    <property type="entry name" value="OppC_N"/>
</dbReference>
<dbReference type="InterPro" id="IPR000515">
    <property type="entry name" value="MetI-like"/>
</dbReference>
<dbReference type="Gene3D" id="1.10.3720.10">
    <property type="entry name" value="MetI-like"/>
    <property type="match status" value="1"/>
</dbReference>
<reference evidence="11" key="1">
    <citation type="journal article" date="2014" name="Int. J. Syst. Evol. Microbiol.">
        <title>Complete genome of a new Firmicutes species belonging to the dominant human colonic microbiota ('Ruminococcus bicirculans') reveals two chromosomes and a selective capacity to utilize plant glucans.</title>
        <authorList>
            <consortium name="NISC Comparative Sequencing Program"/>
            <person name="Wegmann U."/>
            <person name="Louis P."/>
            <person name="Goesmann A."/>
            <person name="Henrissat B."/>
            <person name="Duncan S.H."/>
            <person name="Flint H.J."/>
        </authorList>
    </citation>
    <scope>NUCLEOTIDE SEQUENCE</scope>
    <source>
        <strain evidence="11">NBRC 107169</strain>
    </source>
</reference>
<gene>
    <name evidence="11" type="ORF">GCM10007879_14360</name>
</gene>
<feature type="transmembrane region" description="Helical" evidence="9">
    <location>
        <begin position="107"/>
        <end position="133"/>
    </location>
</feature>
<feature type="transmembrane region" description="Helical" evidence="9">
    <location>
        <begin position="222"/>
        <end position="251"/>
    </location>
</feature>
<comment type="caution">
    <text evidence="11">The sequence shown here is derived from an EMBL/GenBank/DDBJ whole genome shotgun (WGS) entry which is preliminary data.</text>
</comment>
<dbReference type="PANTHER" id="PTHR43386:SF1">
    <property type="entry name" value="D,D-DIPEPTIDE TRANSPORT SYSTEM PERMEASE PROTEIN DDPC-RELATED"/>
    <property type="match status" value="1"/>
</dbReference>
<feature type="transmembrane region" description="Helical" evidence="9">
    <location>
        <begin position="39"/>
        <end position="60"/>
    </location>
</feature>
<evidence type="ECO:0000256" key="9">
    <source>
        <dbReference type="RuleBase" id="RU363032"/>
    </source>
</evidence>
<reference evidence="11" key="2">
    <citation type="submission" date="2023-01" db="EMBL/GenBank/DDBJ databases">
        <title>Draft genome sequence of Maritalea porphyrae strain NBRC 107169.</title>
        <authorList>
            <person name="Sun Q."/>
            <person name="Mori K."/>
        </authorList>
    </citation>
    <scope>NUCLEOTIDE SEQUENCE</scope>
    <source>
        <strain evidence="11">NBRC 107169</strain>
    </source>
</reference>
<dbReference type="InterPro" id="IPR050366">
    <property type="entry name" value="BP-dependent_transpt_permease"/>
</dbReference>
<keyword evidence="12" id="KW-1185">Reference proteome</keyword>
<dbReference type="SUPFAM" id="SSF161098">
    <property type="entry name" value="MetI-like"/>
    <property type="match status" value="1"/>
</dbReference>
<accession>A0ABQ5UPX6</accession>
<comment type="similarity">
    <text evidence="9">Belongs to the binding-protein-dependent transport system permease family.</text>
</comment>
<evidence type="ECO:0000256" key="5">
    <source>
        <dbReference type="ARBA" id="ARBA00022856"/>
    </source>
</evidence>
<evidence type="ECO:0000256" key="3">
    <source>
        <dbReference type="ARBA" id="ARBA00022475"/>
    </source>
</evidence>
<evidence type="ECO:0000313" key="11">
    <source>
        <dbReference type="EMBL" id="GLQ17187.1"/>
    </source>
</evidence>
<evidence type="ECO:0000259" key="10">
    <source>
        <dbReference type="PROSITE" id="PS50928"/>
    </source>
</evidence>
<feature type="domain" description="ABC transmembrane type-1" evidence="10">
    <location>
        <begin position="105"/>
        <end position="294"/>
    </location>
</feature>
<keyword evidence="3" id="KW-1003">Cell membrane</keyword>
<keyword evidence="8 9" id="KW-0472">Membrane</keyword>
<evidence type="ECO:0000256" key="6">
    <source>
        <dbReference type="ARBA" id="ARBA00022927"/>
    </source>
</evidence>
<dbReference type="EMBL" id="BSNI01000002">
    <property type="protein sequence ID" value="GLQ17187.1"/>
    <property type="molecule type" value="Genomic_DNA"/>
</dbReference>
<dbReference type="InterPro" id="IPR035906">
    <property type="entry name" value="MetI-like_sf"/>
</dbReference>
<dbReference type="Pfam" id="PF00528">
    <property type="entry name" value="BPD_transp_1"/>
    <property type="match status" value="1"/>
</dbReference>
<dbReference type="PROSITE" id="PS50928">
    <property type="entry name" value="ABC_TM1"/>
    <property type="match status" value="1"/>
</dbReference>
<evidence type="ECO:0000256" key="2">
    <source>
        <dbReference type="ARBA" id="ARBA00022448"/>
    </source>
</evidence>
<evidence type="ECO:0000256" key="4">
    <source>
        <dbReference type="ARBA" id="ARBA00022692"/>
    </source>
</evidence>
<keyword evidence="5" id="KW-0571">Peptide transport</keyword>
<proteinExistence type="inferred from homology"/>
<feature type="transmembrane region" description="Helical" evidence="9">
    <location>
        <begin position="271"/>
        <end position="294"/>
    </location>
</feature>
<dbReference type="Pfam" id="PF12911">
    <property type="entry name" value="OppC_N"/>
    <property type="match status" value="1"/>
</dbReference>
<evidence type="ECO:0000256" key="7">
    <source>
        <dbReference type="ARBA" id="ARBA00022989"/>
    </source>
</evidence>
<sequence length="308" mass="33431">MTDTQTKNIDQTVVKAEVRNAQLQMLNEFWHYFSANKGAVIGLVIVGFMVFVAAFAPWLAPHDAGHQYRDAFLMPPVWETGGSWKFILGTDAVGRDMLSRLIHGSRFSLFIGVIVVSISLTGGIIIGLVAGYFRGWVDTIIMRIMDIILAFPSLLMALVLVAILGPGLVNAMIAIAIVLQPHFARLTRAAVMSEANREYVTSAKVAGAGHMRLMFKTILPNCLAPLIVQATLSFSTAILDAAALGFLGMGAQPPTPEWGTMLAEAREFVLRAWWVVTFPGIAILVTVLAINLVGDGLRDALDPKLKRS</sequence>
<dbReference type="PANTHER" id="PTHR43386">
    <property type="entry name" value="OLIGOPEPTIDE TRANSPORT SYSTEM PERMEASE PROTEIN APPC"/>
    <property type="match status" value="1"/>
</dbReference>
<feature type="transmembrane region" description="Helical" evidence="9">
    <location>
        <begin position="153"/>
        <end position="179"/>
    </location>
</feature>
<dbReference type="Proteomes" id="UP001161405">
    <property type="component" value="Unassembled WGS sequence"/>
</dbReference>